<dbReference type="KEGG" id="csg:Cylst_0616"/>
<dbReference type="PANTHER" id="PTHR38471">
    <property type="entry name" value="FOUR HELIX BUNDLE PROTEIN"/>
    <property type="match status" value="1"/>
</dbReference>
<dbReference type="EMBL" id="CP003642">
    <property type="protein sequence ID" value="AFZ22949.1"/>
    <property type="molecule type" value="Genomic_DNA"/>
</dbReference>
<dbReference type="GO" id="GO:0005840">
    <property type="term" value="C:ribosome"/>
    <property type="evidence" value="ECO:0007669"/>
    <property type="project" value="UniProtKB-KW"/>
</dbReference>
<dbReference type="SUPFAM" id="SSF158446">
    <property type="entry name" value="IVS-encoded protein-like"/>
    <property type="match status" value="1"/>
</dbReference>
<dbReference type="InterPro" id="IPR036583">
    <property type="entry name" value="23S_rRNA_IVS_sf"/>
</dbReference>
<evidence type="ECO:0000313" key="1">
    <source>
        <dbReference type="EMBL" id="AFZ22949.1"/>
    </source>
</evidence>
<dbReference type="HOGENOM" id="CLU_129874_0_2_3"/>
<keyword evidence="2" id="KW-1185">Reference proteome</keyword>
<organism evidence="1 2">
    <name type="scientific">Cylindrospermum stagnale PCC 7417</name>
    <dbReference type="NCBI Taxonomy" id="56107"/>
    <lineage>
        <taxon>Bacteria</taxon>
        <taxon>Bacillati</taxon>
        <taxon>Cyanobacteriota</taxon>
        <taxon>Cyanophyceae</taxon>
        <taxon>Nostocales</taxon>
        <taxon>Nostocaceae</taxon>
        <taxon>Cylindrospermum</taxon>
    </lineage>
</organism>
<dbReference type="InterPro" id="IPR012657">
    <property type="entry name" value="23S_rRNA-intervening_sequence"/>
</dbReference>
<protein>
    <submittedName>
        <fullName evidence="1">S23 ribosomal protein</fullName>
    </submittedName>
</protein>
<name>K9WT17_9NOST</name>
<dbReference type="Pfam" id="PF05635">
    <property type="entry name" value="23S_rRNA_IVP"/>
    <property type="match status" value="1"/>
</dbReference>
<dbReference type="eggNOG" id="ENOG5032YWC">
    <property type="taxonomic scope" value="Bacteria"/>
</dbReference>
<dbReference type="Gene3D" id="1.20.1440.60">
    <property type="entry name" value="23S rRNA-intervening sequence"/>
    <property type="match status" value="1"/>
</dbReference>
<dbReference type="Proteomes" id="UP000010475">
    <property type="component" value="Chromosome"/>
</dbReference>
<accession>K9WT17</accession>
<keyword evidence="1" id="KW-0687">Ribonucleoprotein</keyword>
<proteinExistence type="predicted"/>
<reference evidence="1 2" key="1">
    <citation type="submission" date="2012-06" db="EMBL/GenBank/DDBJ databases">
        <title>Finished chromosome of genome of Cylindrospermum stagnale PCC 7417.</title>
        <authorList>
            <consortium name="US DOE Joint Genome Institute"/>
            <person name="Gugger M."/>
            <person name="Coursin T."/>
            <person name="Rippka R."/>
            <person name="Tandeau De Marsac N."/>
            <person name="Huntemann M."/>
            <person name="Wei C.-L."/>
            <person name="Han J."/>
            <person name="Detter J.C."/>
            <person name="Han C."/>
            <person name="Tapia R."/>
            <person name="Chen A."/>
            <person name="Kyrpides N."/>
            <person name="Mavromatis K."/>
            <person name="Markowitz V."/>
            <person name="Szeto E."/>
            <person name="Ivanova N."/>
            <person name="Pagani I."/>
            <person name="Pati A."/>
            <person name="Goodwin L."/>
            <person name="Nordberg H.P."/>
            <person name="Cantor M.N."/>
            <person name="Hua S.X."/>
            <person name="Woyke T."/>
            <person name="Kerfeld C.A."/>
        </authorList>
    </citation>
    <scope>NUCLEOTIDE SEQUENCE [LARGE SCALE GENOMIC DNA]</scope>
    <source>
        <strain evidence="1 2">PCC 7417</strain>
    </source>
</reference>
<dbReference type="AlphaFoldDB" id="K9WT17"/>
<evidence type="ECO:0000313" key="2">
    <source>
        <dbReference type="Proteomes" id="UP000010475"/>
    </source>
</evidence>
<dbReference type="STRING" id="56107.Cylst_0616"/>
<dbReference type="NCBIfam" id="TIGR02436">
    <property type="entry name" value="four helix bundle protein"/>
    <property type="match status" value="1"/>
</dbReference>
<gene>
    <name evidence="1" type="ORF">Cylst_0616</name>
</gene>
<dbReference type="PATRIC" id="fig|56107.3.peg.690"/>
<keyword evidence="1" id="KW-0689">Ribosomal protein</keyword>
<dbReference type="PANTHER" id="PTHR38471:SF2">
    <property type="entry name" value="FOUR HELIX BUNDLE PROTEIN"/>
    <property type="match status" value="1"/>
</dbReference>
<sequence length="132" mass="15459">MLTLLYFKDTSIKMTDFREIKAWEKAHELTVAVYEVTKSFPEEELLGLTQQIRLACAAIPIKIAQGCDREYPEEQLDFLELANDSTIEVEYYLLLCFELNLLKSPDYDRLISHVVEVKDQLESFIDEQSRNF</sequence>